<dbReference type="AlphaFoldDB" id="K0Z7G1"/>
<feature type="binding site" evidence="6">
    <location>
        <position position="628"/>
    </location>
    <ligand>
        <name>[4Fe-4S] cluster</name>
        <dbReference type="ChEBI" id="CHEBI:49883"/>
        <label>2</label>
    </ligand>
</feature>
<keyword evidence="8" id="KW-0670">Pyruvate</keyword>
<dbReference type="Gene3D" id="3.30.70.20">
    <property type="match status" value="1"/>
</dbReference>
<feature type="domain" description="4Fe-4S ferredoxin-type" evidence="7">
    <location>
        <begin position="619"/>
        <end position="646"/>
    </location>
</feature>
<dbReference type="InterPro" id="IPR017721">
    <property type="entry name" value="IorA"/>
</dbReference>
<dbReference type="InterPro" id="IPR011766">
    <property type="entry name" value="TPP_enzyme_TPP-bd"/>
</dbReference>
<dbReference type="InterPro" id="IPR017896">
    <property type="entry name" value="4Fe4S_Fe-S-bd"/>
</dbReference>
<reference evidence="8 9" key="1">
    <citation type="submission" date="2012-08" db="EMBL/GenBank/DDBJ databases">
        <title>The Genome Sequence of Slackia piriformis YIT 12062.</title>
        <authorList>
            <consortium name="The Broad Institute Genome Sequencing Platform"/>
            <person name="Earl A."/>
            <person name="Ward D."/>
            <person name="Feldgarden M."/>
            <person name="Gevers D."/>
            <person name="Morotomi M."/>
            <person name="Walker B."/>
            <person name="Young S.K."/>
            <person name="Zeng Q."/>
            <person name="Gargeya S."/>
            <person name="Fitzgerald M."/>
            <person name="Haas B."/>
            <person name="Abouelleil A."/>
            <person name="Alvarado L."/>
            <person name="Arachchi H.M."/>
            <person name="Berlin A.M."/>
            <person name="Chapman S.B."/>
            <person name="Goldberg J."/>
            <person name="Griggs A."/>
            <person name="Gujja S."/>
            <person name="Hansen M."/>
            <person name="Howarth C."/>
            <person name="Imamovic A."/>
            <person name="Larimer J."/>
            <person name="McCowen C."/>
            <person name="Montmayeur A."/>
            <person name="Murphy C."/>
            <person name="Neiman D."/>
            <person name="Pearson M."/>
            <person name="Priest M."/>
            <person name="Roberts A."/>
            <person name="Saif S."/>
            <person name="Shea T."/>
            <person name="Sisk P."/>
            <person name="Sykes S."/>
            <person name="Wortman J."/>
            <person name="Nusbaum C."/>
            <person name="Birren B."/>
        </authorList>
    </citation>
    <scope>NUCLEOTIDE SEQUENCE [LARGE SCALE GENOMIC DNA]</scope>
    <source>
        <strain evidence="8 9">YIT 12062</strain>
    </source>
</reference>
<comment type="caution">
    <text evidence="8">The sequence shown here is derived from an EMBL/GenBank/DDBJ whole genome shotgun (WGS) entry which is preliminary data.</text>
</comment>
<comment type="cofactor">
    <cofactor evidence="5 6">
        <name>[4Fe-4S] cluster</name>
        <dbReference type="ChEBI" id="CHEBI:49883"/>
    </cofactor>
    <text evidence="5 6">Binds 2 [4Fe-4S] clusters. In this family the first cluster has a non-standard and varying [4Fe-4S] binding motif CX(2)CX(2)CX(4-5)CP.</text>
</comment>
<evidence type="ECO:0000256" key="1">
    <source>
        <dbReference type="ARBA" id="ARBA00022723"/>
    </source>
</evidence>
<gene>
    <name evidence="8" type="ORF">HMPREF9451_01573</name>
</gene>
<keyword evidence="2 5" id="KW-0560">Oxidoreductase</keyword>
<dbReference type="Pfam" id="PF01855">
    <property type="entry name" value="POR_N"/>
    <property type="match status" value="1"/>
</dbReference>
<keyword evidence="5 6" id="KW-0004">4Fe-4S</keyword>
<dbReference type="SUPFAM" id="SSF52518">
    <property type="entry name" value="Thiamin diphosphate-binding fold (THDP-binding)"/>
    <property type="match status" value="2"/>
</dbReference>
<dbReference type="GO" id="GO:0043805">
    <property type="term" value="F:indolepyruvate ferredoxin oxidoreductase activity"/>
    <property type="evidence" value="ECO:0007669"/>
    <property type="project" value="UniProtKB-UniRule"/>
</dbReference>
<accession>K0Z7G1</accession>
<dbReference type="InterPro" id="IPR045025">
    <property type="entry name" value="HACL1-like"/>
</dbReference>
<keyword evidence="9" id="KW-1185">Reference proteome</keyword>
<dbReference type="Proteomes" id="UP000006069">
    <property type="component" value="Unassembled WGS sequence"/>
</dbReference>
<dbReference type="SUPFAM" id="SSF54862">
    <property type="entry name" value="4Fe-4S ferredoxins"/>
    <property type="match status" value="1"/>
</dbReference>
<feature type="binding site" evidence="6">
    <location>
        <position position="634"/>
    </location>
    <ligand>
        <name>[4Fe-4S] cluster</name>
        <dbReference type="ChEBI" id="CHEBI:49883"/>
        <label>2</label>
    </ligand>
</feature>
<feature type="binding site" evidence="6">
    <location>
        <position position="599"/>
    </location>
    <ligand>
        <name>[4Fe-4S] cluster</name>
        <dbReference type="ChEBI" id="CHEBI:49883"/>
        <label>1</label>
    </ligand>
</feature>
<sequence>MAKRLLMGNEAFAHAALESGVGVVAGYPGTPSSEVIETIAARVADGSAQGAHVEWSTNEKAALEVVAGASYAGARTLFTCKQVGLNVASDPLMSLNYVGVKGGCVLFVADDPGPISSQTEQDTRRFASFAKVPVFDPADVEQGFAMMKAAFDLSERYSAPVIVRPTTRVCHSSTFLDVRDRTDARPADGFVKDDSKWVIFPARAYRGHLEIQERLACIEEEFSGNSSSCSSEHEDLSLFNPVIECGDAPRFGIVCGGVSTAYALEALEFLSQRAALPSYRFMQIGTPFPFPDKAASAFLEGLERVIVFEELDHVIEDELVRLVGLRAMQGLSPTRVCGRRSGDARAAGENSVEDIFERLERFFARAELEEEGLSGLDLEAAIEEQVAPLSEAQPASVDLPVRPPVLCAGCPHRGAFYAAKQALRKMRARGVFSGDIGCYTLGNAAPLDAVDTCLCMGAGITMAQGLGIVEPDVRQIAFVGDSTFFASGLTGVANAVYNQHDITVCVLDNSTTAMTGGQPHPGIGRTLMGAQSEPLSIEAALEALGVACIEHANPHRFEESVSAVMCAVKHVGPSAVIFRAPCVNLIKSEAPVSIDAEGCTGCRKCITSIGCPAIGFDGTKAYIDETLCVGCGLCVQVCPFDVIKQN</sequence>
<keyword evidence="5" id="KW-0249">Electron transport</keyword>
<feature type="binding site" evidence="6">
    <location>
        <position position="605"/>
    </location>
    <ligand>
        <name>[4Fe-4S] cluster</name>
        <dbReference type="ChEBI" id="CHEBI:49883"/>
        <label>1</label>
    </ligand>
</feature>
<dbReference type="InterPro" id="IPR017900">
    <property type="entry name" value="4Fe4S_Fe_S_CS"/>
</dbReference>
<organism evidence="8 9">
    <name type="scientific">Slackia piriformis YIT 12062</name>
    <dbReference type="NCBI Taxonomy" id="742818"/>
    <lineage>
        <taxon>Bacteria</taxon>
        <taxon>Bacillati</taxon>
        <taxon>Actinomycetota</taxon>
        <taxon>Coriobacteriia</taxon>
        <taxon>Eggerthellales</taxon>
        <taxon>Eggerthellaceae</taxon>
        <taxon>Slackia</taxon>
    </lineage>
</organism>
<evidence type="ECO:0000313" key="8">
    <source>
        <dbReference type="EMBL" id="EJZ83370.1"/>
    </source>
</evidence>
<dbReference type="Pfam" id="PF00037">
    <property type="entry name" value="Fer4"/>
    <property type="match status" value="1"/>
</dbReference>
<dbReference type="Pfam" id="PF02775">
    <property type="entry name" value="TPP_enzyme_C"/>
    <property type="match status" value="1"/>
</dbReference>
<dbReference type="EMBL" id="ADMD01000008">
    <property type="protein sequence ID" value="EJZ83370.1"/>
    <property type="molecule type" value="Genomic_DNA"/>
</dbReference>
<dbReference type="PANTHER" id="PTHR43710">
    <property type="entry name" value="2-HYDROXYACYL-COA LYASE"/>
    <property type="match status" value="1"/>
</dbReference>
<dbReference type="GO" id="GO:0000287">
    <property type="term" value="F:magnesium ion binding"/>
    <property type="evidence" value="ECO:0007669"/>
    <property type="project" value="UniProtKB-ARBA"/>
</dbReference>
<comment type="function">
    <text evidence="5">Catalyzes the ferredoxin-dependent oxidative decarboxylation of arylpyruvates.</text>
</comment>
<evidence type="ECO:0000256" key="5">
    <source>
        <dbReference type="PIRNR" id="PIRNR006439"/>
    </source>
</evidence>
<feature type="binding site" evidence="6">
    <location>
        <position position="638"/>
    </location>
    <ligand>
        <name>[4Fe-4S] cluster</name>
        <dbReference type="ChEBI" id="CHEBI:49883"/>
        <label>1</label>
    </ligand>
</feature>
<dbReference type="GO" id="GO:0030976">
    <property type="term" value="F:thiamine pyrophosphate binding"/>
    <property type="evidence" value="ECO:0007669"/>
    <property type="project" value="InterPro"/>
</dbReference>
<dbReference type="Gene3D" id="3.40.50.970">
    <property type="match status" value="2"/>
</dbReference>
<feature type="binding site" evidence="6">
    <location>
        <position position="602"/>
    </location>
    <ligand>
        <name>[4Fe-4S] cluster</name>
        <dbReference type="ChEBI" id="CHEBI:49883"/>
        <label>1</label>
    </ligand>
</feature>
<dbReference type="CDD" id="cd02008">
    <property type="entry name" value="TPP_IOR_alpha"/>
    <property type="match status" value="1"/>
</dbReference>
<dbReference type="CDD" id="cd07034">
    <property type="entry name" value="TPP_PYR_PFOR_IOR-alpha_like"/>
    <property type="match status" value="1"/>
</dbReference>
<name>K0Z7G1_9ACTN</name>
<dbReference type="eggNOG" id="COG4231">
    <property type="taxonomic scope" value="Bacteria"/>
</dbReference>
<keyword evidence="5" id="KW-0813">Transport</keyword>
<keyword evidence="3 5" id="KW-0408">Iron</keyword>
<feature type="binding site" evidence="6">
    <location>
        <position position="631"/>
    </location>
    <ligand>
        <name>[4Fe-4S] cluster</name>
        <dbReference type="ChEBI" id="CHEBI:49883"/>
        <label>2</label>
    </ligand>
</feature>
<comment type="catalytic activity">
    <reaction evidence="5">
        <text>indole-3-pyruvate + 2 oxidized [2Fe-2S]-[ferredoxin] + CoA = (indol-3-yl)acetyl-CoA + 2 reduced [2Fe-2S]-[ferredoxin] + CO2 + H(+)</text>
        <dbReference type="Rhea" id="RHEA:12645"/>
        <dbReference type="Rhea" id="RHEA-COMP:10000"/>
        <dbReference type="Rhea" id="RHEA-COMP:10001"/>
        <dbReference type="ChEBI" id="CHEBI:15378"/>
        <dbReference type="ChEBI" id="CHEBI:16526"/>
        <dbReference type="ChEBI" id="CHEBI:17640"/>
        <dbReference type="ChEBI" id="CHEBI:33737"/>
        <dbReference type="ChEBI" id="CHEBI:33738"/>
        <dbReference type="ChEBI" id="CHEBI:57271"/>
        <dbReference type="ChEBI" id="CHEBI:57287"/>
        <dbReference type="EC" id="1.2.7.8"/>
    </reaction>
</comment>
<dbReference type="GO" id="GO:0051539">
    <property type="term" value="F:4 iron, 4 sulfur cluster binding"/>
    <property type="evidence" value="ECO:0007669"/>
    <property type="project" value="UniProtKB-UniRule"/>
</dbReference>
<dbReference type="PROSITE" id="PS00198">
    <property type="entry name" value="4FE4S_FER_1"/>
    <property type="match status" value="1"/>
</dbReference>
<proteinExistence type="predicted"/>
<dbReference type="HOGENOM" id="CLU_017727_0_0_11"/>
<protein>
    <recommendedName>
        <fullName evidence="5">Indolepyruvate oxidoreductase subunit IorA</fullName>
        <shortName evidence="5">IOR</shortName>
        <ecNumber evidence="5">1.2.7.8</ecNumber>
    </recommendedName>
    <alternativeName>
        <fullName evidence="5">Indolepyruvate ferredoxin oxidoreductase subunit alpha</fullName>
    </alternativeName>
</protein>
<evidence type="ECO:0000256" key="6">
    <source>
        <dbReference type="PIRSR" id="PIRSR006439-50"/>
    </source>
</evidence>
<keyword evidence="4 5" id="KW-0411">Iron-sulfur</keyword>
<dbReference type="FunFam" id="3.40.50.970:FF:000039">
    <property type="entry name" value="Indolepyruvate oxidoreductase subunit IorA"/>
    <property type="match status" value="1"/>
</dbReference>
<dbReference type="RefSeq" id="WP_009139766.1">
    <property type="nucleotide sequence ID" value="NZ_JH815198.1"/>
</dbReference>
<dbReference type="PROSITE" id="PS51379">
    <property type="entry name" value="4FE4S_FER_2"/>
    <property type="match status" value="2"/>
</dbReference>
<dbReference type="InterPro" id="IPR029061">
    <property type="entry name" value="THDP-binding"/>
</dbReference>
<dbReference type="PIRSF" id="PIRSF006439">
    <property type="entry name" value="Indolepyruvate_ferr_oxidored"/>
    <property type="match status" value="1"/>
</dbReference>
<dbReference type="PATRIC" id="fig|742818.3.peg.1662"/>
<dbReference type="EC" id="1.2.7.8" evidence="5"/>
<evidence type="ECO:0000313" key="9">
    <source>
        <dbReference type="Proteomes" id="UP000006069"/>
    </source>
</evidence>
<feature type="binding site" evidence="6">
    <location>
        <position position="611"/>
    </location>
    <ligand>
        <name>[4Fe-4S] cluster</name>
        <dbReference type="ChEBI" id="CHEBI:49883"/>
        <label>2</label>
    </ligand>
</feature>
<evidence type="ECO:0000259" key="7">
    <source>
        <dbReference type="PROSITE" id="PS51379"/>
    </source>
</evidence>
<dbReference type="OrthoDB" id="9803617at2"/>
<feature type="domain" description="4Fe-4S ferredoxin-type" evidence="7">
    <location>
        <begin position="590"/>
        <end position="612"/>
    </location>
</feature>
<evidence type="ECO:0000256" key="4">
    <source>
        <dbReference type="ARBA" id="ARBA00023014"/>
    </source>
</evidence>
<dbReference type="PANTHER" id="PTHR43710:SF6">
    <property type="entry name" value="INDOLEPYRUVATE OXIDOREDUCTASE SUBUNIT IORA"/>
    <property type="match status" value="1"/>
</dbReference>
<dbReference type="InterPro" id="IPR002880">
    <property type="entry name" value="Pyrv_Fd/Flavodoxin_OxRdtase_N"/>
</dbReference>
<dbReference type="InParanoid" id="K0Z7G1"/>
<evidence type="ECO:0000256" key="2">
    <source>
        <dbReference type="ARBA" id="ARBA00023002"/>
    </source>
</evidence>
<evidence type="ECO:0000256" key="3">
    <source>
        <dbReference type="ARBA" id="ARBA00023004"/>
    </source>
</evidence>
<keyword evidence="1 5" id="KW-0479">Metal-binding</keyword>